<evidence type="ECO:0000259" key="2">
    <source>
        <dbReference type="Pfam" id="PF14200"/>
    </source>
</evidence>
<dbReference type="SUPFAM" id="SSF50370">
    <property type="entry name" value="Ricin B-like lectins"/>
    <property type="match status" value="1"/>
</dbReference>
<dbReference type="EMBL" id="VKHT01001152">
    <property type="protein sequence ID" value="MBB0246831.1"/>
    <property type="molecule type" value="Genomic_DNA"/>
</dbReference>
<dbReference type="RefSeq" id="WP_182608114.1">
    <property type="nucleotide sequence ID" value="NZ_VKHT01001152.1"/>
</dbReference>
<dbReference type="AlphaFoldDB" id="A0A7W3THB0"/>
<organism evidence="3 4">
    <name type="scientific">Streptomyces alkaliphilus</name>
    <dbReference type="NCBI Taxonomy" id="1472722"/>
    <lineage>
        <taxon>Bacteria</taxon>
        <taxon>Bacillati</taxon>
        <taxon>Actinomycetota</taxon>
        <taxon>Actinomycetes</taxon>
        <taxon>Kitasatosporales</taxon>
        <taxon>Streptomycetaceae</taxon>
        <taxon>Streptomyces</taxon>
    </lineage>
</organism>
<accession>A0A7W3THB0</accession>
<feature type="non-terminal residue" evidence="3">
    <location>
        <position position="1"/>
    </location>
</feature>
<dbReference type="PROSITE" id="PS50231">
    <property type="entry name" value="RICIN_B_LECTIN"/>
    <property type="match status" value="1"/>
</dbReference>
<sequence length="190" mass="21574">PPAITPPEEPESGGDEEVPEEPLTEEEEEEPFLPAERMMLVNSAMGRCADIPADRGEEKAAILPNVCDSDRIQQRWDLDVRFPGQGPGGASLFVIVHSNSGLCMDPPGLGAVQAGTQISQYRCVPRLNDNQLWWLEPREDEDHVYRIRNYASNHLCLSPDLRDTQRYDLRFTVQQCNDEFQWWRIHAGES</sequence>
<name>A0A7W3THB0_9ACTN</name>
<proteinExistence type="predicted"/>
<keyword evidence="4" id="KW-1185">Reference proteome</keyword>
<reference evidence="4" key="1">
    <citation type="submission" date="2019-10" db="EMBL/GenBank/DDBJ databases">
        <title>Streptomyces sp. nov., a novel actinobacterium isolated from alkaline environment.</title>
        <authorList>
            <person name="Golinska P."/>
        </authorList>
    </citation>
    <scope>NUCLEOTIDE SEQUENCE [LARGE SCALE GENOMIC DNA]</scope>
    <source>
        <strain evidence="4">DSM 42118</strain>
    </source>
</reference>
<dbReference type="InterPro" id="IPR000772">
    <property type="entry name" value="Ricin_B_lectin"/>
</dbReference>
<evidence type="ECO:0000313" key="4">
    <source>
        <dbReference type="Proteomes" id="UP000538929"/>
    </source>
</evidence>
<dbReference type="InterPro" id="IPR035992">
    <property type="entry name" value="Ricin_B-like_lectins"/>
</dbReference>
<dbReference type="Proteomes" id="UP000538929">
    <property type="component" value="Unassembled WGS sequence"/>
</dbReference>
<evidence type="ECO:0000256" key="1">
    <source>
        <dbReference type="SAM" id="MobiDB-lite"/>
    </source>
</evidence>
<feature type="compositionally biased region" description="Acidic residues" evidence="1">
    <location>
        <begin position="8"/>
        <end position="31"/>
    </location>
</feature>
<feature type="domain" description="Ricin B lectin" evidence="2">
    <location>
        <begin position="74"/>
        <end position="158"/>
    </location>
</feature>
<comment type="caution">
    <text evidence="3">The sequence shown here is derived from an EMBL/GenBank/DDBJ whole genome shotgun (WGS) entry which is preliminary data.</text>
</comment>
<protein>
    <submittedName>
        <fullName evidence="3">Hydrogenase expression protein</fullName>
    </submittedName>
</protein>
<gene>
    <name evidence="3" type="ORF">FNQ90_22595</name>
</gene>
<evidence type="ECO:0000313" key="3">
    <source>
        <dbReference type="EMBL" id="MBB0246831.1"/>
    </source>
</evidence>
<dbReference type="CDD" id="cd00161">
    <property type="entry name" value="beta-trefoil_Ricin-like"/>
    <property type="match status" value="1"/>
</dbReference>
<dbReference type="Pfam" id="PF14200">
    <property type="entry name" value="RicinB_lectin_2"/>
    <property type="match status" value="1"/>
</dbReference>
<dbReference type="Gene3D" id="2.80.10.50">
    <property type="match status" value="1"/>
</dbReference>
<feature type="region of interest" description="Disordered" evidence="1">
    <location>
        <begin position="1"/>
        <end position="33"/>
    </location>
</feature>